<gene>
    <name evidence="1" type="ORF">UFOVP9_2</name>
</gene>
<reference evidence="1" key="1">
    <citation type="submission" date="2020-04" db="EMBL/GenBank/DDBJ databases">
        <authorList>
            <person name="Chiriac C."/>
            <person name="Salcher M."/>
            <person name="Ghai R."/>
            <person name="Kavagutti S V."/>
        </authorList>
    </citation>
    <scope>NUCLEOTIDE SEQUENCE</scope>
</reference>
<proteinExistence type="predicted"/>
<accession>A0A6J5KGI7</accession>
<name>A0A6J5KGI7_9CAUD</name>
<sequence length="74" mass="8226">MTPTMLGIILSAALGGTGAVGLKYYLDRRAPEPNHVEHNLEQVIGDIIEEHVQRNSEDSDTDIDIHVHIHSKEK</sequence>
<organism evidence="1">
    <name type="scientific">uncultured Caudovirales phage</name>
    <dbReference type="NCBI Taxonomy" id="2100421"/>
    <lineage>
        <taxon>Viruses</taxon>
        <taxon>Duplodnaviria</taxon>
        <taxon>Heunggongvirae</taxon>
        <taxon>Uroviricota</taxon>
        <taxon>Caudoviricetes</taxon>
        <taxon>Peduoviridae</taxon>
        <taxon>Maltschvirus</taxon>
        <taxon>Maltschvirus maltsch</taxon>
    </lineage>
</organism>
<dbReference type="EMBL" id="LR796140">
    <property type="protein sequence ID" value="CAB4121088.1"/>
    <property type="molecule type" value="Genomic_DNA"/>
</dbReference>
<protein>
    <submittedName>
        <fullName evidence="1">Uncharacterized protein</fullName>
    </submittedName>
</protein>
<evidence type="ECO:0000313" key="1">
    <source>
        <dbReference type="EMBL" id="CAB4121088.1"/>
    </source>
</evidence>